<evidence type="ECO:0008006" key="3">
    <source>
        <dbReference type="Google" id="ProtNLM"/>
    </source>
</evidence>
<dbReference type="PANTHER" id="PTHR34427">
    <property type="entry name" value="DUF4283 DOMAIN PROTEIN"/>
    <property type="match status" value="1"/>
</dbReference>
<dbReference type="PANTHER" id="PTHR34427:SF10">
    <property type="entry name" value="DUF4283 DOMAIN-CONTAINING PROTEIN"/>
    <property type="match status" value="1"/>
</dbReference>
<gene>
    <name evidence="1" type="ORF">H5410_030258</name>
</gene>
<evidence type="ECO:0000313" key="2">
    <source>
        <dbReference type="Proteomes" id="UP000824120"/>
    </source>
</evidence>
<evidence type="ECO:0000313" key="1">
    <source>
        <dbReference type="EMBL" id="KAG5598888.1"/>
    </source>
</evidence>
<accession>A0A9J5YGX5</accession>
<protein>
    <recommendedName>
        <fullName evidence="3">DUF4283 domain-containing protein</fullName>
    </recommendedName>
</protein>
<dbReference type="EMBL" id="JACXVP010000006">
    <property type="protein sequence ID" value="KAG5598888.1"/>
    <property type="molecule type" value="Genomic_DNA"/>
</dbReference>
<comment type="caution">
    <text evidence="1">The sequence shown here is derived from an EMBL/GenBank/DDBJ whole genome shotgun (WGS) entry which is preliminary data.</text>
</comment>
<proteinExistence type="predicted"/>
<organism evidence="1 2">
    <name type="scientific">Solanum commersonii</name>
    <name type="common">Commerson's wild potato</name>
    <name type="synonym">Commerson's nightshade</name>
    <dbReference type="NCBI Taxonomy" id="4109"/>
    <lineage>
        <taxon>Eukaryota</taxon>
        <taxon>Viridiplantae</taxon>
        <taxon>Streptophyta</taxon>
        <taxon>Embryophyta</taxon>
        <taxon>Tracheophyta</taxon>
        <taxon>Spermatophyta</taxon>
        <taxon>Magnoliopsida</taxon>
        <taxon>eudicotyledons</taxon>
        <taxon>Gunneridae</taxon>
        <taxon>Pentapetalae</taxon>
        <taxon>asterids</taxon>
        <taxon>lamiids</taxon>
        <taxon>Solanales</taxon>
        <taxon>Solanaceae</taxon>
        <taxon>Solanoideae</taxon>
        <taxon>Solaneae</taxon>
        <taxon>Solanum</taxon>
    </lineage>
</organism>
<dbReference type="OrthoDB" id="1745573at2759"/>
<dbReference type="Proteomes" id="UP000824120">
    <property type="component" value="Chromosome 6"/>
</dbReference>
<keyword evidence="2" id="KW-1185">Reference proteome</keyword>
<name>A0A9J5YGX5_SOLCO</name>
<reference evidence="1 2" key="1">
    <citation type="submission" date="2020-09" db="EMBL/GenBank/DDBJ databases">
        <title>De no assembly of potato wild relative species, Solanum commersonii.</title>
        <authorList>
            <person name="Cho K."/>
        </authorList>
    </citation>
    <scope>NUCLEOTIDE SEQUENCE [LARGE SCALE GENOMIC DNA]</scope>
    <source>
        <strain evidence="1">LZ3.2</strain>
        <tissue evidence="1">Leaf</tissue>
    </source>
</reference>
<sequence>MTNHRKEMRGMITQAFSNTLSMENPLLNCHSAASGQLSRNFLKASNATTYTHPFVLKDILINYMVCFPVDLALSKFSSLKTQGLPLPKRSAARKATKIKHNAPNSIGRSITVRIITQEVRVYTDLRPYPREAVSERPTAQVHHIKIIINEELVKYGNEEKMATMRVDSRRLQMSRGTDLRLGEAEKFQPTIVAPSSSRHMEYTFLSSQFSVYYLRTILMMGGWGLYTTLKASLIRDLLQNSAINKSRWTQREPEVMPVQNLQASSPNEKDLPRYLGIFDMNEIQFLQIPTKQRCGTHHFWVRVFGLPVHLWSVEVMNEIGDKCRGWLESEEETSLKNHLCWARLRVKRPTEKIPPLIEITDGDLIFTLLIWCMPPMRYRHSKLGLPDNQDVNPRRRGGYRLRGEEDYPPVFNLKAIDNGEDSPLPKILKCDELEGHMRMATGTNTLGSFGRMYKSSVE</sequence>
<dbReference type="AlphaFoldDB" id="A0A9J5YGX5"/>